<evidence type="ECO:0000313" key="2">
    <source>
        <dbReference type="EMBL" id="AAT08710.1"/>
    </source>
</evidence>
<dbReference type="GO" id="GO:0005783">
    <property type="term" value="C:endoplasmic reticulum"/>
    <property type="evidence" value="ECO:0007669"/>
    <property type="project" value="TreeGrafter"/>
</dbReference>
<dbReference type="EMBL" id="AY389628">
    <property type="protein sequence ID" value="AAT08710.1"/>
    <property type="molecule type" value="mRNA"/>
</dbReference>
<protein>
    <submittedName>
        <fullName evidence="2">Uncharacterized protein</fullName>
    </submittedName>
</protein>
<feature type="chain" id="PRO_5004269744" evidence="1">
    <location>
        <begin position="21"/>
        <end position="166"/>
    </location>
</feature>
<keyword evidence="1" id="KW-0732">Signal</keyword>
<organism evidence="2">
    <name type="scientific">Hyacinthus orientalis</name>
    <name type="common">Common hyacinth</name>
    <dbReference type="NCBI Taxonomy" id="82025"/>
    <lineage>
        <taxon>Eukaryota</taxon>
        <taxon>Viridiplantae</taxon>
        <taxon>Streptophyta</taxon>
        <taxon>Embryophyta</taxon>
        <taxon>Tracheophyta</taxon>
        <taxon>Spermatophyta</taxon>
        <taxon>Magnoliopsida</taxon>
        <taxon>Liliopsida</taxon>
        <taxon>Asparagales</taxon>
        <taxon>Hyacinthaceae</taxon>
        <taxon>Hyacinthoideae</taxon>
        <taxon>Hyacintheae</taxon>
        <taxon>Hyacinthus</taxon>
    </lineage>
</organism>
<dbReference type="PANTHER" id="PTHR31460">
    <property type="match status" value="1"/>
</dbReference>
<dbReference type="InterPro" id="IPR053224">
    <property type="entry name" value="Sensory_adhesion_molecule"/>
</dbReference>
<feature type="signal peptide" evidence="1">
    <location>
        <begin position="1"/>
        <end position="20"/>
    </location>
</feature>
<name>Q677B4_HYAOR</name>
<feature type="non-terminal residue" evidence="2">
    <location>
        <position position="166"/>
    </location>
</feature>
<accession>Q677B4</accession>
<feature type="non-terminal residue" evidence="2">
    <location>
        <position position="1"/>
    </location>
</feature>
<dbReference type="PANTHER" id="PTHR31460:SF0">
    <property type="entry name" value="CALCIUM-DEPENDENT PHOSPHOTRIESTERASE SUPERFAMILY PROTEIN-RELATED"/>
    <property type="match status" value="1"/>
</dbReference>
<sequence length="166" mass="17902">ATVLVLLSAIPIAILVSVLTDNSPSAYVYTGAGLFRECAKWDPAGGRFIASTFFEGTVVEIVPGSEKGGVLEERTLIREADVAGNGTVGLVIDRPRGRLVVVYGEITRWKYAAVAAYKLDTWERIFLTKLSGPEDEPSHADDLAVDDERNAYITDATASKIWKVGA</sequence>
<proteinExistence type="evidence at transcript level"/>
<dbReference type="AlphaFoldDB" id="Q677B4"/>
<dbReference type="SUPFAM" id="SSF63829">
    <property type="entry name" value="Calcium-dependent phosphotriesterase"/>
    <property type="match status" value="1"/>
</dbReference>
<evidence type="ECO:0000256" key="1">
    <source>
        <dbReference type="SAM" id="SignalP"/>
    </source>
</evidence>
<reference evidence="2" key="1">
    <citation type="submission" date="2003-08" db="EMBL/GenBank/DDBJ databases">
        <title>Hyacinthus orientalis unknown protein mRNA, expressed during the regeneration of floral buds in vitro.</title>
        <authorList>
            <person name="Fan J.H."/>
            <person name="Ma Y."/>
            <person name="Zhang X.S."/>
        </authorList>
    </citation>
    <scope>NUCLEOTIDE SEQUENCE</scope>
    <source>
        <tissue evidence="2">Floral meristem 5-10 days when regenerated in vitro</tissue>
    </source>
</reference>